<dbReference type="InterPro" id="IPR004843">
    <property type="entry name" value="Calcineurin-like_PHP"/>
</dbReference>
<dbReference type="OrthoDB" id="9807890at2"/>
<evidence type="ECO:0000313" key="10">
    <source>
        <dbReference type="EMBL" id="RUO75191.1"/>
    </source>
</evidence>
<evidence type="ECO:0000256" key="1">
    <source>
        <dbReference type="ARBA" id="ARBA00003413"/>
    </source>
</evidence>
<comment type="catalytic activity">
    <reaction evidence="8">
        <text>P(1),P(4)-bis(5'-adenosyl) tetraphosphate + H2O = 2 ADP + 2 H(+)</text>
        <dbReference type="Rhea" id="RHEA:24252"/>
        <dbReference type="ChEBI" id="CHEBI:15377"/>
        <dbReference type="ChEBI" id="CHEBI:15378"/>
        <dbReference type="ChEBI" id="CHEBI:58141"/>
        <dbReference type="ChEBI" id="CHEBI:456216"/>
        <dbReference type="EC" id="3.6.1.41"/>
    </reaction>
</comment>
<dbReference type="GO" id="GO:0008803">
    <property type="term" value="F:bis(5'-nucleosyl)-tetraphosphatase (symmetrical) activity"/>
    <property type="evidence" value="ECO:0007669"/>
    <property type="project" value="UniProtKB-EC"/>
</dbReference>
<name>A0A432ZBA1_9GAMM</name>
<dbReference type="SUPFAM" id="SSF56300">
    <property type="entry name" value="Metallo-dependent phosphatases"/>
    <property type="match status" value="1"/>
</dbReference>
<proteinExistence type="inferred from homology"/>
<feature type="domain" description="Calcineurin-like phosphoesterase" evidence="9">
    <location>
        <begin position="1"/>
        <end position="168"/>
    </location>
</feature>
<dbReference type="Proteomes" id="UP000287908">
    <property type="component" value="Unassembled WGS sequence"/>
</dbReference>
<evidence type="ECO:0000256" key="8">
    <source>
        <dbReference type="ARBA" id="ARBA00049417"/>
    </source>
</evidence>
<keyword evidence="4" id="KW-0378">Hydrolase</keyword>
<dbReference type="AlphaFoldDB" id="A0A432ZBA1"/>
<evidence type="ECO:0000256" key="4">
    <source>
        <dbReference type="ARBA" id="ARBA00022801"/>
    </source>
</evidence>
<dbReference type="NCBIfam" id="TIGR00668">
    <property type="entry name" value="apaH"/>
    <property type="match status" value="1"/>
</dbReference>
<dbReference type="NCBIfam" id="NF001204">
    <property type="entry name" value="PRK00166.1"/>
    <property type="match status" value="1"/>
</dbReference>
<dbReference type="InterPro" id="IPR004617">
    <property type="entry name" value="ApaH"/>
</dbReference>
<gene>
    <name evidence="10" type="ORF">CWI81_09410</name>
</gene>
<dbReference type="RefSeq" id="WP_126785065.1">
    <property type="nucleotide sequence ID" value="NZ_PIQF01000003.1"/>
</dbReference>
<organism evidence="10 11">
    <name type="scientific">Idiomarina seosinensis</name>
    <dbReference type="NCBI Taxonomy" id="281739"/>
    <lineage>
        <taxon>Bacteria</taxon>
        <taxon>Pseudomonadati</taxon>
        <taxon>Pseudomonadota</taxon>
        <taxon>Gammaproteobacteria</taxon>
        <taxon>Alteromonadales</taxon>
        <taxon>Idiomarinaceae</taxon>
        <taxon>Idiomarina</taxon>
    </lineage>
</organism>
<accession>A0A432ZBA1</accession>
<comment type="similarity">
    <text evidence="2">Belongs to the Ap4A hydrolase family.</text>
</comment>
<comment type="caution">
    <text evidence="10">The sequence shown here is derived from an EMBL/GenBank/DDBJ whole genome shotgun (WGS) entry which is preliminary data.</text>
</comment>
<dbReference type="PIRSF" id="PIRSF000903">
    <property type="entry name" value="B5n-ttraPtase_sm"/>
    <property type="match status" value="1"/>
</dbReference>
<dbReference type="EC" id="3.6.1.41" evidence="3"/>
<keyword evidence="11" id="KW-1185">Reference proteome</keyword>
<dbReference type="Gene3D" id="3.60.21.10">
    <property type="match status" value="1"/>
</dbReference>
<comment type="function">
    <text evidence="1">Hydrolyzes diadenosine 5',5'''-P1,P4-tetraphosphate to yield ADP.</text>
</comment>
<dbReference type="EMBL" id="PIQF01000003">
    <property type="protein sequence ID" value="RUO75191.1"/>
    <property type="molecule type" value="Genomic_DNA"/>
</dbReference>
<reference evidence="10 11" key="1">
    <citation type="journal article" date="2011" name="Front. Microbiol.">
        <title>Genomic signatures of strain selection and enhancement in Bacillus atrophaeus var. globigii, a historical biowarfare simulant.</title>
        <authorList>
            <person name="Gibbons H.S."/>
            <person name="Broomall S.M."/>
            <person name="McNew L.A."/>
            <person name="Daligault H."/>
            <person name="Chapman C."/>
            <person name="Bruce D."/>
            <person name="Karavis M."/>
            <person name="Krepps M."/>
            <person name="McGregor P.A."/>
            <person name="Hong C."/>
            <person name="Park K.H."/>
            <person name="Akmal A."/>
            <person name="Feldman A."/>
            <person name="Lin J.S."/>
            <person name="Chang W.E."/>
            <person name="Higgs B.W."/>
            <person name="Demirev P."/>
            <person name="Lindquist J."/>
            <person name="Liem A."/>
            <person name="Fochler E."/>
            <person name="Read T.D."/>
            <person name="Tapia R."/>
            <person name="Johnson S."/>
            <person name="Bishop-Lilly K.A."/>
            <person name="Detter C."/>
            <person name="Han C."/>
            <person name="Sozhamannan S."/>
            <person name="Rosenzweig C.N."/>
            <person name="Skowronski E.W."/>
        </authorList>
    </citation>
    <scope>NUCLEOTIDE SEQUENCE [LARGE SCALE GENOMIC DNA]</scope>
    <source>
        <strain evidence="10 11">CL-SP19</strain>
    </source>
</reference>
<protein>
    <recommendedName>
        <fullName evidence="3">bis(5'-nucleosyl)-tetraphosphatase (symmetrical)</fullName>
        <ecNumber evidence="3">3.6.1.41</ecNumber>
    </recommendedName>
    <alternativeName>
        <fullName evidence="6">Ap4A hydrolase</fullName>
    </alternativeName>
    <alternativeName>
        <fullName evidence="5">Diadenosine 5',5'''-P1,P4-tetraphosphate pyrophosphohydrolase</fullName>
    </alternativeName>
    <alternativeName>
        <fullName evidence="7">Diadenosine tetraphosphatase</fullName>
    </alternativeName>
</protein>
<evidence type="ECO:0000256" key="7">
    <source>
        <dbReference type="ARBA" id="ARBA00033210"/>
    </source>
</evidence>
<dbReference type="PANTHER" id="PTHR40942:SF4">
    <property type="entry name" value="CYTOCHROME C5"/>
    <property type="match status" value="1"/>
</dbReference>
<dbReference type="InterPro" id="IPR029052">
    <property type="entry name" value="Metallo-depent_PP-like"/>
</dbReference>
<dbReference type="Pfam" id="PF00149">
    <property type="entry name" value="Metallophos"/>
    <property type="match status" value="1"/>
</dbReference>
<evidence type="ECO:0000313" key="11">
    <source>
        <dbReference type="Proteomes" id="UP000287908"/>
    </source>
</evidence>
<evidence type="ECO:0000256" key="6">
    <source>
        <dbReference type="ARBA" id="ARBA00032248"/>
    </source>
</evidence>
<sequence>MSLYVVGDIQGCYRELMLLLDKVGFSYRYDTLWCVGDVVARGPDSLEALEFFENSPQHAVRTVLGNHDLNLLGILLGVREANPKDKLDGILQSRRRLDWIDWLRQQPLLHTEAQHNLAICHAGLYPWWSLDQAKSAAVELEHTLQAEDFAIFIEQMFGNKPDNWSSSLTGFDRYRFIVNAFTRMRFCHTSGELNFSEKAHPEQQADKHLRPWFEFYQQPTRVAFGHWAALMGETNNPDAVGLDTGCVWGNHMTLWDVEKNVCYQQSAVNR</sequence>
<evidence type="ECO:0000256" key="5">
    <source>
        <dbReference type="ARBA" id="ARBA00031248"/>
    </source>
</evidence>
<evidence type="ECO:0000256" key="2">
    <source>
        <dbReference type="ARBA" id="ARBA00005419"/>
    </source>
</evidence>
<dbReference type="PANTHER" id="PTHR40942">
    <property type="match status" value="1"/>
</dbReference>
<evidence type="ECO:0000256" key="3">
    <source>
        <dbReference type="ARBA" id="ARBA00012506"/>
    </source>
</evidence>
<evidence type="ECO:0000259" key="9">
    <source>
        <dbReference type="Pfam" id="PF00149"/>
    </source>
</evidence>